<gene>
    <name evidence="2" type="ORF">RED65_02108</name>
</gene>
<dbReference type="AlphaFoldDB" id="Q1MYG8"/>
<dbReference type="InterPro" id="IPR047124">
    <property type="entry name" value="HI_0220.2"/>
</dbReference>
<feature type="domain" description="Uracil-DNA glycosylase-like" evidence="1">
    <location>
        <begin position="24"/>
        <end position="201"/>
    </location>
</feature>
<dbReference type="SUPFAM" id="SSF52141">
    <property type="entry name" value="Uracil-DNA glycosylase-like"/>
    <property type="match status" value="1"/>
</dbReference>
<dbReference type="InterPro" id="IPR005122">
    <property type="entry name" value="Uracil-DNA_glycosylase-like"/>
</dbReference>
<evidence type="ECO:0000313" key="3">
    <source>
        <dbReference type="Proteomes" id="UP000004263"/>
    </source>
</evidence>
<dbReference type="InterPro" id="IPR036895">
    <property type="entry name" value="Uracil-DNA_glycosylase-like_sf"/>
</dbReference>
<name>Q1MYG8_9GAMM</name>
<proteinExistence type="predicted"/>
<evidence type="ECO:0000313" key="2">
    <source>
        <dbReference type="EMBL" id="EAT10977.1"/>
    </source>
</evidence>
<sequence length="211" mass="24328">MSLHAEIQHCLICQSNLPLPPRPVLQFSQNSNILIIGQAPGQKAHHAHQPFKDASGKRLREWLGLTESEFYDADKVALMPMAFCYPGKGKSGDLPPPPICHQTWHKRLLDHMQKIQLVVLLGQYSQRHYLTQATDFPWLKPSESERCQKLYKQYNNLADRVANQSTSLPESIMALPHPSPRNQLWLKKNPWFEQQVIPILQQRVIKALHHE</sequence>
<dbReference type="CDD" id="cd10033">
    <property type="entry name" value="UDG_like"/>
    <property type="match status" value="1"/>
</dbReference>
<dbReference type="Pfam" id="PF03167">
    <property type="entry name" value="UDG"/>
    <property type="match status" value="1"/>
</dbReference>
<dbReference type="RefSeq" id="WP_007019278.1">
    <property type="nucleotide sequence ID" value="NZ_CH724123.1"/>
</dbReference>
<dbReference type="SMART" id="SM00986">
    <property type="entry name" value="UDG"/>
    <property type="match status" value="1"/>
</dbReference>
<accession>Q1MYG8</accession>
<dbReference type="EMBL" id="AAQH01000026">
    <property type="protein sequence ID" value="EAT10977.1"/>
    <property type="molecule type" value="Genomic_DNA"/>
</dbReference>
<dbReference type="Proteomes" id="UP000004263">
    <property type="component" value="Unassembled WGS sequence"/>
</dbReference>
<dbReference type="STRING" id="207949.RED65_02108"/>
<evidence type="ECO:0000259" key="1">
    <source>
        <dbReference type="SMART" id="SM00986"/>
    </source>
</evidence>
<reference evidence="2 3" key="1">
    <citation type="submission" date="2006-03" db="EMBL/GenBank/DDBJ databases">
        <authorList>
            <person name="Pinhassi J."/>
            <person name="Pedros-Alio C."/>
            <person name="Ferriera S."/>
            <person name="Johnson J."/>
            <person name="Kravitz S."/>
            <person name="Halpern A."/>
            <person name="Remington K."/>
            <person name="Beeson K."/>
            <person name="Tran B."/>
            <person name="Rogers Y.-H."/>
            <person name="Friedman R."/>
            <person name="Venter J.C."/>
        </authorList>
    </citation>
    <scope>NUCLEOTIDE SEQUENCE [LARGE SCALE GENOMIC DNA]</scope>
    <source>
        <strain evidence="2 3">RED65</strain>
    </source>
</reference>
<keyword evidence="3" id="KW-1185">Reference proteome</keyword>
<comment type="caution">
    <text evidence="2">The sequence shown here is derived from an EMBL/GenBank/DDBJ whole genome shotgun (WGS) entry which is preliminary data.</text>
</comment>
<dbReference type="Gene3D" id="3.40.470.10">
    <property type="entry name" value="Uracil-DNA glycosylase-like domain"/>
    <property type="match status" value="1"/>
</dbReference>
<organism evidence="2 3">
    <name type="scientific">Bermanella marisrubri</name>
    <dbReference type="NCBI Taxonomy" id="207949"/>
    <lineage>
        <taxon>Bacteria</taxon>
        <taxon>Pseudomonadati</taxon>
        <taxon>Pseudomonadota</taxon>
        <taxon>Gammaproteobacteria</taxon>
        <taxon>Oceanospirillales</taxon>
        <taxon>Oceanospirillaceae</taxon>
        <taxon>Bermanella</taxon>
    </lineage>
</organism>
<dbReference type="PANTHER" id="PTHR42160">
    <property type="entry name" value="URACIL-DNA GLYCOSYLASE SUPERFAMILY PROTEIN"/>
    <property type="match status" value="1"/>
</dbReference>
<dbReference type="PANTHER" id="PTHR42160:SF1">
    <property type="entry name" value="URACIL-DNA GLYCOSYLASE SUPERFAMILY PROTEIN"/>
    <property type="match status" value="1"/>
</dbReference>
<dbReference type="HOGENOM" id="CLU_075800_0_0_6"/>
<dbReference type="SMART" id="SM00987">
    <property type="entry name" value="UreE_C"/>
    <property type="match status" value="1"/>
</dbReference>
<dbReference type="OrthoDB" id="9789139at2"/>
<protein>
    <submittedName>
        <fullName evidence="2">Putative uracil-DNA glycosylase family protein</fullName>
    </submittedName>
</protein>